<comment type="cofactor">
    <cofactor evidence="1">
        <name>a divalent metal cation</name>
        <dbReference type="ChEBI" id="CHEBI:60240"/>
    </cofactor>
</comment>
<protein>
    <recommendedName>
        <fullName evidence="10">DDE Tnp4 domain-containing protein</fullName>
    </recommendedName>
</protein>
<evidence type="ECO:0000256" key="1">
    <source>
        <dbReference type="ARBA" id="ARBA00001968"/>
    </source>
</evidence>
<evidence type="ECO:0000259" key="7">
    <source>
        <dbReference type="Pfam" id="PF00135"/>
    </source>
</evidence>
<reference evidence="9" key="1">
    <citation type="submission" date="2015-12" db="EMBL/GenBank/DDBJ databases">
        <title>De novo transcriptome assembly of four potential Pierce s Disease insect vectors from Arizona vineyards.</title>
        <authorList>
            <person name="Tassone E.E."/>
        </authorList>
    </citation>
    <scope>NUCLEOTIDE SEQUENCE</scope>
</reference>
<name>A0A1B6E0R6_9HEMI</name>
<keyword evidence="4 6" id="KW-0732">Signal</keyword>
<feature type="chain" id="PRO_5008581828" description="DDE Tnp4 domain-containing protein" evidence="6">
    <location>
        <begin position="22"/>
        <end position="380"/>
    </location>
</feature>
<evidence type="ECO:0000256" key="2">
    <source>
        <dbReference type="ARBA" id="ARBA00005964"/>
    </source>
</evidence>
<dbReference type="InterPro" id="IPR019819">
    <property type="entry name" value="Carboxylesterase_B_CS"/>
</dbReference>
<evidence type="ECO:0000256" key="3">
    <source>
        <dbReference type="ARBA" id="ARBA00022723"/>
    </source>
</evidence>
<keyword evidence="3" id="KW-0479">Metal-binding</keyword>
<accession>A0A1B6E0R6</accession>
<evidence type="ECO:0000259" key="8">
    <source>
        <dbReference type="Pfam" id="PF13359"/>
    </source>
</evidence>
<dbReference type="InterPro" id="IPR029058">
    <property type="entry name" value="AB_hydrolase_fold"/>
</dbReference>
<dbReference type="Pfam" id="PF00135">
    <property type="entry name" value="COesterase"/>
    <property type="match status" value="1"/>
</dbReference>
<dbReference type="Pfam" id="PF13359">
    <property type="entry name" value="DDE_Tnp_4"/>
    <property type="match status" value="1"/>
</dbReference>
<evidence type="ECO:0000256" key="5">
    <source>
        <dbReference type="ARBA" id="ARBA00023180"/>
    </source>
</evidence>
<organism evidence="9">
    <name type="scientific">Clastoptera arizonana</name>
    <name type="common">Arizona spittle bug</name>
    <dbReference type="NCBI Taxonomy" id="38151"/>
    <lineage>
        <taxon>Eukaryota</taxon>
        <taxon>Metazoa</taxon>
        <taxon>Ecdysozoa</taxon>
        <taxon>Arthropoda</taxon>
        <taxon>Hexapoda</taxon>
        <taxon>Insecta</taxon>
        <taxon>Pterygota</taxon>
        <taxon>Neoptera</taxon>
        <taxon>Paraneoptera</taxon>
        <taxon>Hemiptera</taxon>
        <taxon>Auchenorrhyncha</taxon>
        <taxon>Cercopoidea</taxon>
        <taxon>Clastopteridae</taxon>
        <taxon>Clastoptera</taxon>
    </lineage>
</organism>
<evidence type="ECO:0008006" key="10">
    <source>
        <dbReference type="Google" id="ProtNLM"/>
    </source>
</evidence>
<dbReference type="EMBL" id="GEDC01005821">
    <property type="protein sequence ID" value="JAS31477.1"/>
    <property type="molecule type" value="Transcribed_RNA"/>
</dbReference>
<evidence type="ECO:0000256" key="6">
    <source>
        <dbReference type="SAM" id="SignalP"/>
    </source>
</evidence>
<dbReference type="SUPFAM" id="SSF53474">
    <property type="entry name" value="alpha/beta-Hydrolases"/>
    <property type="match status" value="1"/>
</dbReference>
<dbReference type="Gene3D" id="3.40.50.1820">
    <property type="entry name" value="alpha/beta hydrolase"/>
    <property type="match status" value="1"/>
</dbReference>
<evidence type="ECO:0000256" key="4">
    <source>
        <dbReference type="ARBA" id="ARBA00022729"/>
    </source>
</evidence>
<dbReference type="GO" id="GO:0046872">
    <property type="term" value="F:metal ion binding"/>
    <property type="evidence" value="ECO:0007669"/>
    <property type="project" value="UniProtKB-KW"/>
</dbReference>
<dbReference type="InterPro" id="IPR027806">
    <property type="entry name" value="HARBI1_dom"/>
</dbReference>
<gene>
    <name evidence="9" type="ORF">g.31970</name>
</gene>
<proteinExistence type="inferred from homology"/>
<feature type="domain" description="Carboxylesterase type B" evidence="7">
    <location>
        <begin position="161"/>
        <end position="239"/>
    </location>
</feature>
<comment type="similarity">
    <text evidence="2">Belongs to the type-B carboxylesterase/lipase family.</text>
</comment>
<dbReference type="PANTHER" id="PTHR43903">
    <property type="entry name" value="NEUROLIGIN"/>
    <property type="match status" value="1"/>
</dbReference>
<dbReference type="InterPro" id="IPR002018">
    <property type="entry name" value="CarbesteraseB"/>
</dbReference>
<feature type="domain" description="DDE Tnp4" evidence="8">
    <location>
        <begin position="267"/>
        <end position="378"/>
    </location>
</feature>
<feature type="signal peptide" evidence="6">
    <location>
        <begin position="1"/>
        <end position="21"/>
    </location>
</feature>
<keyword evidence="5" id="KW-0325">Glycoprotein</keyword>
<dbReference type="PROSITE" id="PS00941">
    <property type="entry name" value="CARBOXYLESTERASE_B_2"/>
    <property type="match status" value="1"/>
</dbReference>
<sequence length="380" mass="42997">MASLHVNSVLIQFVGVIVVWAQNGQYNNQEQPSPGDVNYKTYVYNSRRYGESIPQNFNPRQPNINPNSYDPDINRGMPPGYPNNPADDQNYRYYNQDPNAPRVVLPGVLGSWRTDLQGKQRADWQSLDRSNIFVQTGYGQVQGFKVYLYDNPDPLSGYRPGKQVERVTGSVSTFLGIPYALPPVKEGRFRPPRPHHGWQVIQAVDFGPACPQPIRFTGATKGIRDMDEDCLYLNVYSPTFPRTKEDWLEIAAGFENKWQFPHCLGAIDGKHVRIIPPKGSGSYFYNYKKSYSVVLMAIANANCEFVYCDVGTNGRVSDGGVIINTRFHEKLLTNSLNIPGPRPLPNSKTVLDHVFVGDEAFVMHNYIIKPYPRETLDKDQ</sequence>
<evidence type="ECO:0000313" key="9">
    <source>
        <dbReference type="EMBL" id="JAS31477.1"/>
    </source>
</evidence>
<dbReference type="InterPro" id="IPR051093">
    <property type="entry name" value="Neuroligin/BSAL"/>
</dbReference>
<dbReference type="AlphaFoldDB" id="A0A1B6E0R6"/>